<dbReference type="EMBL" id="JAMKFB020000012">
    <property type="protein sequence ID" value="KAL0178887.1"/>
    <property type="molecule type" value="Genomic_DNA"/>
</dbReference>
<keyword evidence="4" id="KW-1185">Reference proteome</keyword>
<evidence type="ECO:0000256" key="1">
    <source>
        <dbReference type="ARBA" id="ARBA00004613"/>
    </source>
</evidence>
<gene>
    <name evidence="3" type="ORF">M9458_024329</name>
</gene>
<evidence type="ECO:0008006" key="5">
    <source>
        <dbReference type="Google" id="ProtNLM"/>
    </source>
</evidence>
<comment type="caution">
    <text evidence="3">The sequence shown here is derived from an EMBL/GenBank/DDBJ whole genome shotgun (WGS) entry which is preliminary data.</text>
</comment>
<name>A0ABD0PYR7_CIRMR</name>
<dbReference type="SUPFAM" id="SSF82895">
    <property type="entry name" value="TSP-1 type 1 repeat"/>
    <property type="match status" value="1"/>
</dbReference>
<organism evidence="3 4">
    <name type="scientific">Cirrhinus mrigala</name>
    <name type="common">Mrigala</name>
    <dbReference type="NCBI Taxonomy" id="683832"/>
    <lineage>
        <taxon>Eukaryota</taxon>
        <taxon>Metazoa</taxon>
        <taxon>Chordata</taxon>
        <taxon>Craniata</taxon>
        <taxon>Vertebrata</taxon>
        <taxon>Euteleostomi</taxon>
        <taxon>Actinopterygii</taxon>
        <taxon>Neopterygii</taxon>
        <taxon>Teleostei</taxon>
        <taxon>Ostariophysi</taxon>
        <taxon>Cypriniformes</taxon>
        <taxon>Cyprinidae</taxon>
        <taxon>Labeoninae</taxon>
        <taxon>Labeonini</taxon>
        <taxon>Cirrhinus</taxon>
    </lineage>
</organism>
<keyword evidence="2" id="KW-0964">Secreted</keyword>
<dbReference type="PROSITE" id="PS50092">
    <property type="entry name" value="TSP1"/>
    <property type="match status" value="1"/>
</dbReference>
<evidence type="ECO:0000256" key="2">
    <source>
        <dbReference type="ARBA" id="ARBA00022525"/>
    </source>
</evidence>
<dbReference type="Proteomes" id="UP001529510">
    <property type="component" value="Unassembled WGS sequence"/>
</dbReference>
<feature type="non-terminal residue" evidence="3">
    <location>
        <position position="93"/>
    </location>
</feature>
<dbReference type="PANTHER" id="PTHR13723">
    <property type="entry name" value="ADAMTS A DISINTEGRIN AND METALLOPROTEASE WITH THROMBOSPONDIN MOTIFS PROTEASE"/>
    <property type="match status" value="1"/>
</dbReference>
<dbReference type="PANTHER" id="PTHR13723:SF24">
    <property type="entry name" value="A DISINTEGRIN AND METALLOPROTEINASE WITH THROMBOSPONDIN MOTIFS 14"/>
    <property type="match status" value="1"/>
</dbReference>
<dbReference type="FunFam" id="2.20.100.10:FF:000006">
    <property type="entry name" value="A disintegrin and metalloproteinase with thrombospondin motifs 1"/>
    <property type="match status" value="1"/>
</dbReference>
<accession>A0ABD0PYR7</accession>
<reference evidence="3 4" key="1">
    <citation type="submission" date="2024-05" db="EMBL/GenBank/DDBJ databases">
        <title>Genome sequencing and assembly of Indian major carp, Cirrhinus mrigala (Hamilton, 1822).</title>
        <authorList>
            <person name="Mohindra V."/>
            <person name="Chowdhury L.M."/>
            <person name="Lal K."/>
            <person name="Jena J.K."/>
        </authorList>
    </citation>
    <scope>NUCLEOTIDE SEQUENCE [LARGE SCALE GENOMIC DNA]</scope>
    <source>
        <strain evidence="3">CM1030</strain>
        <tissue evidence="3">Blood</tissue>
    </source>
</reference>
<dbReference type="GO" id="GO:0005576">
    <property type="term" value="C:extracellular region"/>
    <property type="evidence" value="ECO:0007669"/>
    <property type="project" value="UniProtKB-SubCell"/>
</dbReference>
<dbReference type="AlphaFoldDB" id="A0ABD0PYR7"/>
<evidence type="ECO:0000313" key="3">
    <source>
        <dbReference type="EMBL" id="KAL0178887.1"/>
    </source>
</evidence>
<protein>
    <recommendedName>
        <fullName evidence="5">Papilin</fullName>
    </recommendedName>
</protein>
<dbReference type="InterPro" id="IPR050439">
    <property type="entry name" value="ADAMTS_ADAMTS-like"/>
</dbReference>
<evidence type="ECO:0000313" key="4">
    <source>
        <dbReference type="Proteomes" id="UP001529510"/>
    </source>
</evidence>
<feature type="non-terminal residue" evidence="3">
    <location>
        <position position="1"/>
    </location>
</feature>
<dbReference type="InterPro" id="IPR000884">
    <property type="entry name" value="TSP1_rpt"/>
</dbReference>
<comment type="subcellular location">
    <subcellularLocation>
        <location evidence="1">Secreted</location>
    </subcellularLocation>
</comment>
<sequence length="93" mass="10476">PYGHDGGWSSWGKFGSCSRTCGGGVRSRSRQCNNPVPAYGGRDCPGSTFDYQVCNTEDCPGPYEDFRAQQCVQRSNKYHNNIKHTWLPYEHPD</sequence>
<dbReference type="PRINTS" id="PR01705">
    <property type="entry name" value="TSP1REPEAT"/>
</dbReference>
<dbReference type="Pfam" id="PF00090">
    <property type="entry name" value="TSP_1"/>
    <property type="match status" value="1"/>
</dbReference>
<dbReference type="SMART" id="SM00209">
    <property type="entry name" value="TSP1"/>
    <property type="match status" value="1"/>
</dbReference>
<proteinExistence type="predicted"/>
<dbReference type="InterPro" id="IPR036383">
    <property type="entry name" value="TSP1_rpt_sf"/>
</dbReference>
<dbReference type="Gene3D" id="2.20.100.10">
    <property type="entry name" value="Thrombospondin type-1 (TSP1) repeat"/>
    <property type="match status" value="1"/>
</dbReference>